<gene>
    <name evidence="1" type="ORF">NCTC12195_02065</name>
</gene>
<proteinExistence type="predicted"/>
<name>A0A380FEL9_STAGA</name>
<accession>A0A380FEL9</accession>
<dbReference type="Proteomes" id="UP000255277">
    <property type="component" value="Unassembled WGS sequence"/>
</dbReference>
<protein>
    <submittedName>
        <fullName evidence="1">Uncharacterized protein</fullName>
    </submittedName>
</protein>
<evidence type="ECO:0000313" key="1">
    <source>
        <dbReference type="EMBL" id="SUM32618.1"/>
    </source>
</evidence>
<organism evidence="1 2">
    <name type="scientific">Staphylococcus gallinarum</name>
    <dbReference type="NCBI Taxonomy" id="1293"/>
    <lineage>
        <taxon>Bacteria</taxon>
        <taxon>Bacillati</taxon>
        <taxon>Bacillota</taxon>
        <taxon>Bacilli</taxon>
        <taxon>Bacillales</taxon>
        <taxon>Staphylococcaceae</taxon>
        <taxon>Staphylococcus</taxon>
    </lineage>
</organism>
<dbReference type="AlphaFoldDB" id="A0A380FEL9"/>
<dbReference type="EMBL" id="UHDK01000001">
    <property type="protein sequence ID" value="SUM32618.1"/>
    <property type="molecule type" value="Genomic_DNA"/>
</dbReference>
<evidence type="ECO:0000313" key="2">
    <source>
        <dbReference type="Proteomes" id="UP000255277"/>
    </source>
</evidence>
<sequence>MLEFEQGFNHLATLKVIGVGGRRKQRCKPND</sequence>
<reference evidence="1 2" key="1">
    <citation type="submission" date="2018-06" db="EMBL/GenBank/DDBJ databases">
        <authorList>
            <consortium name="Pathogen Informatics"/>
            <person name="Doyle S."/>
        </authorList>
    </citation>
    <scope>NUCLEOTIDE SEQUENCE [LARGE SCALE GENOMIC DNA]</scope>
    <source>
        <strain evidence="1 2">NCTC12195</strain>
    </source>
</reference>